<dbReference type="UniPathway" id="UPA00068"/>
<evidence type="ECO:0000256" key="2">
    <source>
        <dbReference type="ARBA" id="ARBA00004173"/>
    </source>
</evidence>
<dbReference type="EC" id="2.3.1.1" evidence="5"/>
<feature type="compositionally biased region" description="Pro residues" evidence="16">
    <location>
        <begin position="93"/>
        <end position="107"/>
    </location>
</feature>
<comment type="similarity">
    <text evidence="4">Belongs to the acetyltransferase family.</text>
</comment>
<feature type="region of interest" description="Disordered" evidence="16">
    <location>
        <begin position="537"/>
        <end position="557"/>
    </location>
</feature>
<dbReference type="HOGENOM" id="CLU_013088_1_0_1"/>
<evidence type="ECO:0000256" key="3">
    <source>
        <dbReference type="ARBA" id="ARBA00004925"/>
    </source>
</evidence>
<keyword evidence="7" id="KW-0028">Amino-acid biosynthesis</keyword>
<reference evidence="18 19" key="1">
    <citation type="journal article" date="2013" name="Nat. Commun.">
        <title>The evolution and pathogenic mechanisms of the rice sheath blight pathogen.</title>
        <authorList>
            <person name="Zheng A."/>
            <person name="Lin R."/>
            <person name="Xu L."/>
            <person name="Qin P."/>
            <person name="Tang C."/>
            <person name="Ai P."/>
            <person name="Zhang D."/>
            <person name="Liu Y."/>
            <person name="Sun Z."/>
            <person name="Feng H."/>
            <person name="Wang Y."/>
            <person name="Chen Y."/>
            <person name="Liang X."/>
            <person name="Fu R."/>
            <person name="Li Q."/>
            <person name="Zhang J."/>
            <person name="Yu X."/>
            <person name="Xie Z."/>
            <person name="Ding L."/>
            <person name="Guan P."/>
            <person name="Tang J."/>
            <person name="Liang Y."/>
            <person name="Wang S."/>
            <person name="Deng Q."/>
            <person name="Li S."/>
            <person name="Zhu J."/>
            <person name="Wang L."/>
            <person name="Liu H."/>
            <person name="Li P."/>
        </authorList>
    </citation>
    <scope>NUCLEOTIDE SEQUENCE [LARGE SCALE GENOMIC DNA]</scope>
    <source>
        <strain evidence="19">AG-1 IA</strain>
    </source>
</reference>
<accession>L8WNT5</accession>
<protein>
    <recommendedName>
        <fullName evidence="6">Amino-acid acetyltransferase, mitochondrial</fullName>
        <ecNumber evidence="5">2.3.1.1</ecNumber>
    </recommendedName>
    <alternativeName>
        <fullName evidence="12">Arginine-requiring protein 2</fullName>
    </alternativeName>
    <alternativeName>
        <fullName evidence="13">Glutamate N-acetyltransferase</fullName>
    </alternativeName>
    <alternativeName>
        <fullName evidence="14">N-acetylglutamate synthase</fullName>
    </alternativeName>
</protein>
<evidence type="ECO:0000256" key="7">
    <source>
        <dbReference type="ARBA" id="ARBA00022605"/>
    </source>
</evidence>
<dbReference type="GO" id="GO:0006592">
    <property type="term" value="P:ornithine biosynthetic process"/>
    <property type="evidence" value="ECO:0007669"/>
    <property type="project" value="TreeGrafter"/>
</dbReference>
<dbReference type="Gene3D" id="3.40.1160.10">
    <property type="entry name" value="Acetylglutamate kinase-like"/>
    <property type="match status" value="1"/>
</dbReference>
<dbReference type="Gene3D" id="3.40.630.30">
    <property type="match status" value="1"/>
</dbReference>
<dbReference type="GO" id="GO:0006526">
    <property type="term" value="P:L-arginine biosynthetic process"/>
    <property type="evidence" value="ECO:0007669"/>
    <property type="project" value="UniProtKB-UniPathway"/>
</dbReference>
<sequence length="649" mass="71272">MISQRISATLRSKTGSTLSRVPGCGLASVHGVGPSQLPDDDGANPGANVRSYPGSPALINIYSNLQDFILSVLQSVPSQRDAKAYLKSFGPRPTKPQQPIPPSKLPDLNLPPLPVPVSTTAAPIPPLPNTLPVIASILNPVQRHTALVKFQGPFTDRQLESVARGMVYLEKLGLTSVIVVELDDWVRGEPDERARILQETRRVVEALEAQGARARPLTEAVVRLGPHPGEQDVVAEDVIETHTMPEDLVQLRSALRSGEIPVLSPLARDSFLRMVRVEANDVIAGLTRGMAEVAKIDAEKAESAEESKLGDDLDLTPMRLMVINREGGIPSYARDGLPHLLVNVQAEYDYIRETYRHSAWDAMTPTALSNLRLARTCLSHMPPSSSAVVVSHRSPRSLIANLLTNRPAQSSSLPPAALLTGSRRLTRDTPTLIRHGLGMRVLRNVEDIDRDKLTYLMEQSFGKTLDQEAFYARLEQRLDFVIVAGDYAGAAIVTHEGPEGSSISYLDKFAVLPAHQGDGTVDFLFVALHDESFGLGSDHAMNPNEGGKQGEGEGRDLVWRSRADNPVNKWYYERASGHLRIDGGKWVLFWSDAEVRIRKLEDQARERAEEEGIGRRRVPGLPYVLNEEKGRLSRWADIVSAIPSSWKAS</sequence>
<keyword evidence="11" id="KW-0012">Acyltransferase</keyword>
<keyword evidence="19" id="KW-1185">Reference proteome</keyword>
<organism evidence="18 19">
    <name type="scientific">Thanatephorus cucumeris (strain AG1-IA)</name>
    <name type="common">Rice sheath blight fungus</name>
    <name type="synonym">Rhizoctonia solani</name>
    <dbReference type="NCBI Taxonomy" id="983506"/>
    <lineage>
        <taxon>Eukaryota</taxon>
        <taxon>Fungi</taxon>
        <taxon>Dikarya</taxon>
        <taxon>Basidiomycota</taxon>
        <taxon>Agaricomycotina</taxon>
        <taxon>Agaricomycetes</taxon>
        <taxon>Cantharellales</taxon>
        <taxon>Ceratobasidiaceae</taxon>
        <taxon>Rhizoctonia</taxon>
        <taxon>Rhizoctonia solani AG-1</taxon>
    </lineage>
</organism>
<evidence type="ECO:0000256" key="6">
    <source>
        <dbReference type="ARBA" id="ARBA00018802"/>
    </source>
</evidence>
<dbReference type="GO" id="GO:0005759">
    <property type="term" value="C:mitochondrial matrix"/>
    <property type="evidence" value="ECO:0007669"/>
    <property type="project" value="TreeGrafter"/>
</dbReference>
<feature type="region of interest" description="Disordered" evidence="16">
    <location>
        <begin position="29"/>
        <end position="49"/>
    </location>
</feature>
<evidence type="ECO:0000256" key="10">
    <source>
        <dbReference type="ARBA" id="ARBA00023128"/>
    </source>
</evidence>
<dbReference type="PROSITE" id="PS51731">
    <property type="entry name" value="GNAT_NAGS"/>
    <property type="match status" value="1"/>
</dbReference>
<evidence type="ECO:0000259" key="17">
    <source>
        <dbReference type="PROSITE" id="PS51731"/>
    </source>
</evidence>
<evidence type="ECO:0000256" key="15">
    <source>
        <dbReference type="ARBA" id="ARBA00048372"/>
    </source>
</evidence>
<evidence type="ECO:0000256" key="14">
    <source>
        <dbReference type="ARBA" id="ARBA00033251"/>
    </source>
</evidence>
<dbReference type="EMBL" id="AFRT01002166">
    <property type="protein sequence ID" value="ELU38437.1"/>
    <property type="molecule type" value="Genomic_DNA"/>
</dbReference>
<name>L8WNT5_THACA</name>
<evidence type="ECO:0000256" key="16">
    <source>
        <dbReference type="SAM" id="MobiDB-lite"/>
    </source>
</evidence>
<evidence type="ECO:0000256" key="11">
    <source>
        <dbReference type="ARBA" id="ARBA00023315"/>
    </source>
</evidence>
<evidence type="ECO:0000256" key="4">
    <source>
        <dbReference type="ARBA" id="ARBA00008694"/>
    </source>
</evidence>
<dbReference type="FunFam" id="3.40.630.30:FF:000070">
    <property type="entry name" value="Acetylglutamate kinase"/>
    <property type="match status" value="1"/>
</dbReference>
<evidence type="ECO:0000256" key="8">
    <source>
        <dbReference type="ARBA" id="ARBA00022679"/>
    </source>
</evidence>
<dbReference type="PANTHER" id="PTHR23342">
    <property type="entry name" value="N-ACETYLGLUTAMATE SYNTHASE"/>
    <property type="match status" value="1"/>
</dbReference>
<evidence type="ECO:0000256" key="1">
    <source>
        <dbReference type="ARBA" id="ARBA00002294"/>
    </source>
</evidence>
<dbReference type="OMA" id="QASHTTF"/>
<dbReference type="PANTHER" id="PTHR23342:SF4">
    <property type="entry name" value="AMINO-ACID ACETYLTRANSFERASE, MITOCHONDRIAL"/>
    <property type="match status" value="1"/>
</dbReference>
<feature type="domain" description="N-acetyltransferase" evidence="17">
    <location>
        <begin position="437"/>
        <end position="614"/>
    </location>
</feature>
<evidence type="ECO:0000256" key="12">
    <source>
        <dbReference type="ARBA" id="ARBA00030322"/>
    </source>
</evidence>
<comment type="caution">
    <text evidence="18">The sequence shown here is derived from an EMBL/GenBank/DDBJ whole genome shotgun (WGS) entry which is preliminary data.</text>
</comment>
<proteinExistence type="inferred from homology"/>
<evidence type="ECO:0000256" key="13">
    <source>
        <dbReference type="ARBA" id="ARBA00030346"/>
    </source>
</evidence>
<dbReference type="Pfam" id="PF04768">
    <property type="entry name" value="NAT"/>
    <property type="match status" value="2"/>
</dbReference>
<gene>
    <name evidence="18" type="ORF">AG1IA_07533</name>
</gene>
<comment type="pathway">
    <text evidence="3">Amino-acid biosynthesis; L-arginine biosynthesis; N(2)-acetyl-L-ornithine from L-glutamate: step 1/4.</text>
</comment>
<comment type="catalytic activity">
    <reaction evidence="15">
        <text>L-glutamate + acetyl-CoA = N-acetyl-L-glutamate + CoA + H(+)</text>
        <dbReference type="Rhea" id="RHEA:24292"/>
        <dbReference type="ChEBI" id="CHEBI:15378"/>
        <dbReference type="ChEBI" id="CHEBI:29985"/>
        <dbReference type="ChEBI" id="CHEBI:44337"/>
        <dbReference type="ChEBI" id="CHEBI:57287"/>
        <dbReference type="ChEBI" id="CHEBI:57288"/>
        <dbReference type="EC" id="2.3.1.1"/>
    </reaction>
</comment>
<dbReference type="OrthoDB" id="5585968at2759"/>
<dbReference type="InterPro" id="IPR036393">
    <property type="entry name" value="AceGlu_kinase-like_sf"/>
</dbReference>
<evidence type="ECO:0000313" key="18">
    <source>
        <dbReference type="EMBL" id="ELU38437.1"/>
    </source>
</evidence>
<keyword evidence="9" id="KW-0809">Transit peptide</keyword>
<keyword evidence="10" id="KW-0496">Mitochondrion</keyword>
<keyword evidence="8 18" id="KW-0808">Transferase</keyword>
<dbReference type="GO" id="GO:0004042">
    <property type="term" value="F:L-glutamate N-acetyltransferase activity"/>
    <property type="evidence" value="ECO:0007669"/>
    <property type="project" value="TreeGrafter"/>
</dbReference>
<dbReference type="STRING" id="983506.L8WNT5"/>
<evidence type="ECO:0000256" key="9">
    <source>
        <dbReference type="ARBA" id="ARBA00022946"/>
    </source>
</evidence>
<comment type="subcellular location">
    <subcellularLocation>
        <location evidence="2">Mitochondrion</location>
    </subcellularLocation>
</comment>
<feature type="compositionally biased region" description="Basic and acidic residues" evidence="16">
    <location>
        <begin position="548"/>
        <end position="557"/>
    </location>
</feature>
<feature type="region of interest" description="Disordered" evidence="16">
    <location>
        <begin position="87"/>
        <end position="107"/>
    </location>
</feature>
<dbReference type="InterPro" id="IPR006855">
    <property type="entry name" value="Vertebrate-like_GNAT_dom"/>
</dbReference>
<dbReference type="AlphaFoldDB" id="L8WNT5"/>
<comment type="function">
    <text evidence="1">N-acetylglutamate synthase involved in arginine biosynthesis.</text>
</comment>
<dbReference type="Proteomes" id="UP000011668">
    <property type="component" value="Unassembled WGS sequence"/>
</dbReference>
<evidence type="ECO:0000313" key="19">
    <source>
        <dbReference type="Proteomes" id="UP000011668"/>
    </source>
</evidence>
<evidence type="ECO:0000256" key="5">
    <source>
        <dbReference type="ARBA" id="ARBA00012697"/>
    </source>
</evidence>